<keyword evidence="3" id="KW-1185">Reference proteome</keyword>
<sequence>MGSTQKKKLTPFQHVEGVRKGHRASIAQTITLIESSAAKHFEDAQSVLEQLMPYTGKSVRIGITGVPGAGKSTLIEELGMQLCESGFKVAVLAVDPSSSVNRGSILGDKTRMGRLSKHPDAYVRPSPTGGNLGGVAKKTRETMLVCEAAGYDVIIIETVGVGQSELTVRSLVDFFMVLMLTGGGDELQGIKKGLMEIADAVFINKADGSNKQPAELAKAEYNRLLHFLQPASPGWETKAYTVSALTGEGMDNIWNVIQSFKQTMKGNGHFDQRRREQVSEWMERLMIDELTSSFYQNEQLQEHFAQNKKLVQDGEKPLRKAIQELMEEYRQIQQKKEK</sequence>
<dbReference type="GO" id="GO:0005525">
    <property type="term" value="F:GTP binding"/>
    <property type="evidence" value="ECO:0007669"/>
    <property type="project" value="InterPro"/>
</dbReference>
<protein>
    <submittedName>
        <fullName evidence="2">Methylmalonyl-CoA mutase metallochaperone MeaB</fullName>
    </submittedName>
</protein>
<dbReference type="SUPFAM" id="SSF52540">
    <property type="entry name" value="P-loop containing nucleoside triphosphate hydrolases"/>
    <property type="match status" value="1"/>
</dbReference>
<reference evidence="2 3" key="1">
    <citation type="submission" date="2018-09" db="EMBL/GenBank/DDBJ databases">
        <title>Genomic Encyclopedia of Archaeal and Bacterial Type Strains, Phase II (KMG-II): from individual species to whole genera.</title>
        <authorList>
            <person name="Goeker M."/>
        </authorList>
    </citation>
    <scope>NUCLEOTIDE SEQUENCE [LARGE SCALE GENOMIC DNA]</scope>
    <source>
        <strain evidence="2 3">DSM 17008</strain>
    </source>
</reference>
<dbReference type="Gene3D" id="3.40.50.300">
    <property type="entry name" value="P-loop containing nucleotide triphosphate hydrolases"/>
    <property type="match status" value="1"/>
</dbReference>
<proteinExistence type="inferred from homology"/>
<evidence type="ECO:0000313" key="3">
    <source>
        <dbReference type="Proteomes" id="UP000285120"/>
    </source>
</evidence>
<gene>
    <name evidence="2" type="ORF">ATL39_1327</name>
</gene>
<accession>A0A419V6U7</accession>
<dbReference type="Proteomes" id="UP000285120">
    <property type="component" value="Unassembled WGS sequence"/>
</dbReference>
<evidence type="ECO:0000256" key="1">
    <source>
        <dbReference type="ARBA" id="ARBA00009625"/>
    </source>
</evidence>
<dbReference type="Gene3D" id="1.20.5.170">
    <property type="match status" value="1"/>
</dbReference>
<dbReference type="InterPro" id="IPR027417">
    <property type="entry name" value="P-loop_NTPase"/>
</dbReference>
<dbReference type="NCBIfam" id="TIGR00750">
    <property type="entry name" value="lao"/>
    <property type="match status" value="1"/>
</dbReference>
<comment type="caution">
    <text evidence="2">The sequence shown here is derived from an EMBL/GenBank/DDBJ whole genome shotgun (WGS) entry which is preliminary data.</text>
</comment>
<evidence type="ECO:0000313" key="2">
    <source>
        <dbReference type="EMBL" id="RKD75626.1"/>
    </source>
</evidence>
<dbReference type="PANTHER" id="PTHR23408">
    <property type="entry name" value="METHYLMALONYL-COA MUTASE"/>
    <property type="match status" value="1"/>
</dbReference>
<dbReference type="CDD" id="cd03114">
    <property type="entry name" value="MMAA-like"/>
    <property type="match status" value="1"/>
</dbReference>
<dbReference type="GO" id="GO:0005737">
    <property type="term" value="C:cytoplasm"/>
    <property type="evidence" value="ECO:0007669"/>
    <property type="project" value="TreeGrafter"/>
</dbReference>
<dbReference type="EMBL" id="RAPK01000007">
    <property type="protein sequence ID" value="RKD75626.1"/>
    <property type="molecule type" value="Genomic_DNA"/>
</dbReference>
<name>A0A419V6U7_9BACL</name>
<dbReference type="InterPro" id="IPR005129">
    <property type="entry name" value="GTPase_ArgK"/>
</dbReference>
<dbReference type="GO" id="GO:0003924">
    <property type="term" value="F:GTPase activity"/>
    <property type="evidence" value="ECO:0007669"/>
    <property type="project" value="InterPro"/>
</dbReference>
<organism evidence="2 3">
    <name type="scientific">Sinobaca qinghaiensis</name>
    <dbReference type="NCBI Taxonomy" id="342944"/>
    <lineage>
        <taxon>Bacteria</taxon>
        <taxon>Bacillati</taxon>
        <taxon>Bacillota</taxon>
        <taxon>Bacilli</taxon>
        <taxon>Bacillales</taxon>
        <taxon>Sporolactobacillaceae</taxon>
        <taxon>Sinobaca</taxon>
    </lineage>
</organism>
<comment type="similarity">
    <text evidence="1">Belongs to the SIMIBI class G3E GTPase family. ArgK/MeaB subfamily.</text>
</comment>
<dbReference type="AlphaFoldDB" id="A0A419V6U7"/>
<dbReference type="PANTHER" id="PTHR23408:SF3">
    <property type="entry name" value="METHYLMALONIC ACIDURIA TYPE A PROTEIN, MITOCHONDRIAL"/>
    <property type="match status" value="1"/>
</dbReference>
<dbReference type="Pfam" id="PF03308">
    <property type="entry name" value="MeaB"/>
    <property type="match status" value="1"/>
</dbReference>
<dbReference type="Gene3D" id="1.10.287.130">
    <property type="match status" value="1"/>
</dbReference>
<dbReference type="NCBIfam" id="NF006958">
    <property type="entry name" value="PRK09435.1"/>
    <property type="match status" value="1"/>
</dbReference>